<sequence length="453" mass="48385">MRGFFAAAAVAVSVLAAPMAQAETLTDAFIAAYRNSNLLDKQAATLRAADEDVAQAMATLRPIVDFAINSGYSRSQQTASGRFTDGIRTTFDLSAQLTLLDFGRRAIRIEIAKESVLATRELLRSVEQDVLFAAVEAYVDVQVNQQLLALRESNVRLVTQELRAAQDRFEVGEITRTDVSIAEARLAAARAGLAAAEGNLMVAREAYKAATGAYPRTLARLPASPSLPASMEAARTVALRTHPAILGAQRRVTINELGVELQKAGFKPTVSARAGVGINDAGAESQSFGLSLNQRVYSGGAQASLLRQSIAQRDGARADLAQAGVQIAEGVGNAWAGLTIANAQVQAGDRQIRAAQTAFDGVREEANLGARTTLDVLNAEQELLDARVTRIQAEAQRYLGVYRVLATMGLLSVEHLKLGIPTYDPAAYYNAVKSAPVHSAQGKKLDRILEKLK</sequence>
<dbReference type="Pfam" id="PF02321">
    <property type="entry name" value="OEP"/>
    <property type="match status" value="2"/>
</dbReference>
<keyword evidence="6" id="KW-0472">Membrane</keyword>
<evidence type="ECO:0000256" key="2">
    <source>
        <dbReference type="ARBA" id="ARBA00007613"/>
    </source>
</evidence>
<keyword evidence="4" id="KW-1134">Transmembrane beta strand</keyword>
<evidence type="ECO:0000256" key="5">
    <source>
        <dbReference type="ARBA" id="ARBA00022692"/>
    </source>
</evidence>
<dbReference type="SUPFAM" id="SSF56954">
    <property type="entry name" value="Outer membrane efflux proteins (OEP)"/>
    <property type="match status" value="1"/>
</dbReference>
<evidence type="ECO:0000256" key="7">
    <source>
        <dbReference type="ARBA" id="ARBA00023237"/>
    </source>
</evidence>
<dbReference type="GO" id="GO:0015562">
    <property type="term" value="F:efflux transmembrane transporter activity"/>
    <property type="evidence" value="ECO:0007669"/>
    <property type="project" value="InterPro"/>
</dbReference>
<dbReference type="InterPro" id="IPR003423">
    <property type="entry name" value="OMP_efflux"/>
</dbReference>
<evidence type="ECO:0000256" key="4">
    <source>
        <dbReference type="ARBA" id="ARBA00022452"/>
    </source>
</evidence>
<dbReference type="Proteomes" id="UP000481421">
    <property type="component" value="Unassembled WGS sequence"/>
</dbReference>
<evidence type="ECO:0000256" key="8">
    <source>
        <dbReference type="SAM" id="SignalP"/>
    </source>
</evidence>
<reference evidence="9 10" key="1">
    <citation type="submission" date="2020-02" db="EMBL/GenBank/DDBJ databases">
        <title>Rhodobacter algicola sp. nov., isolated from microalga culture.</title>
        <authorList>
            <person name="Park C.-Y."/>
        </authorList>
    </citation>
    <scope>NUCLEOTIDE SEQUENCE [LARGE SCALE GENOMIC DNA]</scope>
    <source>
        <strain evidence="9 10">ETT8</strain>
    </source>
</reference>
<name>A0A6B3RIF3_9RHOB</name>
<dbReference type="EMBL" id="JAAIKE010000001">
    <property type="protein sequence ID" value="NEX44718.1"/>
    <property type="molecule type" value="Genomic_DNA"/>
</dbReference>
<dbReference type="Gene3D" id="1.20.1600.10">
    <property type="entry name" value="Outer membrane efflux proteins (OEP)"/>
    <property type="match status" value="1"/>
</dbReference>
<dbReference type="PANTHER" id="PTHR30026">
    <property type="entry name" value="OUTER MEMBRANE PROTEIN TOLC"/>
    <property type="match status" value="1"/>
</dbReference>
<keyword evidence="7" id="KW-0998">Cell outer membrane</keyword>
<gene>
    <name evidence="9" type="ORF">G3572_00745</name>
</gene>
<dbReference type="InterPro" id="IPR010130">
    <property type="entry name" value="T1SS_OMP_TolC"/>
</dbReference>
<comment type="caution">
    <text evidence="9">The sequence shown here is derived from an EMBL/GenBank/DDBJ whole genome shotgun (WGS) entry which is preliminary data.</text>
</comment>
<dbReference type="InterPro" id="IPR051906">
    <property type="entry name" value="TolC-like"/>
</dbReference>
<dbReference type="GO" id="GO:1990281">
    <property type="term" value="C:efflux pump complex"/>
    <property type="evidence" value="ECO:0007669"/>
    <property type="project" value="TreeGrafter"/>
</dbReference>
<keyword evidence="10" id="KW-1185">Reference proteome</keyword>
<comment type="similarity">
    <text evidence="2">Belongs to the outer membrane factor (OMF) (TC 1.B.17) family.</text>
</comment>
<keyword evidence="8" id="KW-0732">Signal</keyword>
<evidence type="ECO:0000256" key="1">
    <source>
        <dbReference type="ARBA" id="ARBA00004442"/>
    </source>
</evidence>
<feature type="signal peptide" evidence="8">
    <location>
        <begin position="1"/>
        <end position="22"/>
    </location>
</feature>
<evidence type="ECO:0000256" key="3">
    <source>
        <dbReference type="ARBA" id="ARBA00022448"/>
    </source>
</evidence>
<comment type="subcellular location">
    <subcellularLocation>
        <location evidence="1">Cell outer membrane</location>
    </subcellularLocation>
</comment>
<dbReference type="AlphaFoldDB" id="A0A6B3RIF3"/>
<dbReference type="RefSeq" id="WP_164608767.1">
    <property type="nucleotide sequence ID" value="NZ_JAAIKE010000001.1"/>
</dbReference>
<evidence type="ECO:0000313" key="10">
    <source>
        <dbReference type="Proteomes" id="UP000481421"/>
    </source>
</evidence>
<accession>A0A6B3RIF3</accession>
<proteinExistence type="inferred from homology"/>
<evidence type="ECO:0000256" key="6">
    <source>
        <dbReference type="ARBA" id="ARBA00023136"/>
    </source>
</evidence>
<keyword evidence="5" id="KW-0812">Transmembrane</keyword>
<protein>
    <submittedName>
        <fullName evidence="9">TolC family outer membrane protein</fullName>
    </submittedName>
</protein>
<dbReference type="NCBIfam" id="TIGR01844">
    <property type="entry name" value="type_I_sec_TolC"/>
    <property type="match status" value="1"/>
</dbReference>
<dbReference type="GO" id="GO:0015288">
    <property type="term" value="F:porin activity"/>
    <property type="evidence" value="ECO:0007669"/>
    <property type="project" value="TreeGrafter"/>
</dbReference>
<dbReference type="GO" id="GO:0009279">
    <property type="term" value="C:cell outer membrane"/>
    <property type="evidence" value="ECO:0007669"/>
    <property type="project" value="UniProtKB-SubCell"/>
</dbReference>
<organism evidence="9 10">
    <name type="scientific">Pseudotabrizicola algicola</name>
    <dbReference type="NCBI Taxonomy" id="2709381"/>
    <lineage>
        <taxon>Bacteria</taxon>
        <taxon>Pseudomonadati</taxon>
        <taxon>Pseudomonadota</taxon>
        <taxon>Alphaproteobacteria</taxon>
        <taxon>Rhodobacterales</taxon>
        <taxon>Paracoccaceae</taxon>
        <taxon>Pseudotabrizicola</taxon>
    </lineage>
</organism>
<feature type="chain" id="PRO_5025687939" evidence="8">
    <location>
        <begin position="23"/>
        <end position="453"/>
    </location>
</feature>
<dbReference type="PANTHER" id="PTHR30026:SF22">
    <property type="entry name" value="OUTER MEMBRANE EFFLUX PROTEIN"/>
    <property type="match status" value="1"/>
</dbReference>
<keyword evidence="3" id="KW-0813">Transport</keyword>
<evidence type="ECO:0000313" key="9">
    <source>
        <dbReference type="EMBL" id="NEX44718.1"/>
    </source>
</evidence>